<protein>
    <submittedName>
        <fullName evidence="1">Uncharacterized protein</fullName>
    </submittedName>
</protein>
<dbReference type="OMA" id="ISKIHDY"/>
<dbReference type="AlphaFoldDB" id="A0A8S1TWE6"/>
<name>A0A8S1TWE6_PAROT</name>
<proteinExistence type="predicted"/>
<dbReference type="OrthoDB" id="299647at2759"/>
<sequence>MKHVRFNNQSNSPREIGLFRQCIRFQPKERSPQPNEEDAMMYSKLRRFGLVRDKALKYCLADHCKIDASQCKHGPPNYKIFQTSLDKQKIIQGWQMVGKLKESSSEKFQKAKGDDGLMQYRNREEQKKFERLKNYFLGLSNSSKQVKLPQFQMGNGKDHYFELADYYEQIKPLSRTLITDTESFDDIIPKQIREQFRIEPRVQRPALKRTDEEKGLKSRLKALHELIETYREAGSPNDPSIEISSSIPKLMRKDNVKSFQVLVYRKNKFLLMKEVQLPKKDAVCQAIGIPNFSHLKNKEKINNFNKSLINQSQKLLVGQIVNLMELCLVKISKIHDYVQLYFLYIIMRETAYRSSPFEKQNKLTNGLFKDCQRFNPRSKFTEENYENATVFAKLRRAGLDKKKALKYCQTQHCKLDTTQSDFGPPGYKIFKQHYDPIKQYQGWQLDGKIKLKDSGEYERISKDINLGLRQQPNEDLYQLYNNLAETHRKTVERCNFTELSRQELIMKLRSLTRDDNRKYNTPIYQLRRHNEIYYELADYFEKYQPPSIKTLVTELEAFDDIVPRKYLKQFYLEQKSTGNKKKKLKQEATEKIQRRSRILMELNALFSPVRSENSNKRSVFSKQDQIWQVQNDSAITNLLDMDESSICRSAERNSISFFRSAKIRQTEEQERINQLQDSLKKVIKTNIENINYSKKQNNILT</sequence>
<comment type="caution">
    <text evidence="1">The sequence shown here is derived from an EMBL/GenBank/DDBJ whole genome shotgun (WGS) entry which is preliminary data.</text>
</comment>
<evidence type="ECO:0000313" key="2">
    <source>
        <dbReference type="Proteomes" id="UP000683925"/>
    </source>
</evidence>
<evidence type="ECO:0000313" key="1">
    <source>
        <dbReference type="EMBL" id="CAD8158241.1"/>
    </source>
</evidence>
<reference evidence="1" key="1">
    <citation type="submission" date="2021-01" db="EMBL/GenBank/DDBJ databases">
        <authorList>
            <consortium name="Genoscope - CEA"/>
            <person name="William W."/>
        </authorList>
    </citation>
    <scope>NUCLEOTIDE SEQUENCE</scope>
</reference>
<gene>
    <name evidence="1" type="ORF">POCTA_138.1.T0350088</name>
</gene>
<dbReference type="Proteomes" id="UP000683925">
    <property type="component" value="Unassembled WGS sequence"/>
</dbReference>
<keyword evidence="2" id="KW-1185">Reference proteome</keyword>
<accession>A0A8S1TWE6</accession>
<dbReference type="EMBL" id="CAJJDP010000035">
    <property type="protein sequence ID" value="CAD8158241.1"/>
    <property type="molecule type" value="Genomic_DNA"/>
</dbReference>
<organism evidence="1 2">
    <name type="scientific">Paramecium octaurelia</name>
    <dbReference type="NCBI Taxonomy" id="43137"/>
    <lineage>
        <taxon>Eukaryota</taxon>
        <taxon>Sar</taxon>
        <taxon>Alveolata</taxon>
        <taxon>Ciliophora</taxon>
        <taxon>Intramacronucleata</taxon>
        <taxon>Oligohymenophorea</taxon>
        <taxon>Peniculida</taxon>
        <taxon>Parameciidae</taxon>
        <taxon>Paramecium</taxon>
    </lineage>
</organism>